<feature type="compositionally biased region" description="Low complexity" evidence="1">
    <location>
        <begin position="77"/>
        <end position="89"/>
    </location>
</feature>
<dbReference type="OrthoDB" id="2241489at2759"/>
<proteinExistence type="predicted"/>
<dbReference type="VEuPathDB" id="FungiDB:MUCCIDRAFT_168076"/>
<evidence type="ECO:0000313" key="2">
    <source>
        <dbReference type="EMBL" id="OAC97929.1"/>
    </source>
</evidence>
<dbReference type="AlphaFoldDB" id="A0A168GQH1"/>
<dbReference type="EMBL" id="AMYB01000012">
    <property type="protein sequence ID" value="OAC97929.1"/>
    <property type="molecule type" value="Genomic_DNA"/>
</dbReference>
<dbReference type="Proteomes" id="UP000077051">
    <property type="component" value="Unassembled WGS sequence"/>
</dbReference>
<sequence>MYKKRQRIYKDLALNADEGLPEFPDEGDIGQEKEEEGHASDDGSVNSNATHQRSEAGDERSSEAAGQHDQVPDGGNPDTAPTSTPPATTVNKREEPAYRPRSKIARMKTDKPVEIGYRKGIIDSRRQEDGIKKAKYDPGRQTQHKGQKLLLPIASKIDKELRLTLIPGKIDNKLLDFEIPVSYRKLNQQVEDSLRKVADFSIKVDEREAGLIPLRAELAELEERYRITKERHDSRVSDADSPRDYVQMLFLHPSSEQY</sequence>
<evidence type="ECO:0000256" key="1">
    <source>
        <dbReference type="SAM" id="MobiDB-lite"/>
    </source>
</evidence>
<keyword evidence="3" id="KW-1185">Reference proteome</keyword>
<evidence type="ECO:0000313" key="3">
    <source>
        <dbReference type="Proteomes" id="UP000077051"/>
    </source>
</evidence>
<feature type="compositionally biased region" description="Basic and acidic residues" evidence="1">
    <location>
        <begin position="30"/>
        <end position="41"/>
    </location>
</feature>
<feature type="region of interest" description="Disordered" evidence="1">
    <location>
        <begin position="12"/>
        <end position="109"/>
    </location>
</feature>
<feature type="compositionally biased region" description="Acidic residues" evidence="1">
    <location>
        <begin position="19"/>
        <end position="29"/>
    </location>
</feature>
<reference evidence="2 3" key="1">
    <citation type="submission" date="2015-06" db="EMBL/GenBank/DDBJ databases">
        <title>Expansion of signal transduction pathways in fungi by whole-genome duplication.</title>
        <authorList>
            <consortium name="DOE Joint Genome Institute"/>
            <person name="Corrochano L.M."/>
            <person name="Kuo A."/>
            <person name="Marcet-Houben M."/>
            <person name="Polaino S."/>
            <person name="Salamov A."/>
            <person name="Villalobos J.M."/>
            <person name="Alvarez M.I."/>
            <person name="Avalos J."/>
            <person name="Benito E.P."/>
            <person name="Benoit I."/>
            <person name="Burger G."/>
            <person name="Camino L.P."/>
            <person name="Canovas D."/>
            <person name="Cerda-Olmedo E."/>
            <person name="Cheng J.-F."/>
            <person name="Dominguez A."/>
            <person name="Elias M."/>
            <person name="Eslava A.P."/>
            <person name="Glaser F."/>
            <person name="Grimwood J."/>
            <person name="Gutierrez G."/>
            <person name="Heitman J."/>
            <person name="Henrissat B."/>
            <person name="Iturriaga E.A."/>
            <person name="Lang B.F."/>
            <person name="Lavin J.L."/>
            <person name="Lee S."/>
            <person name="Li W."/>
            <person name="Lindquist E."/>
            <person name="Lopez-Garcia S."/>
            <person name="Luque E.M."/>
            <person name="Marcos A.T."/>
            <person name="Martin J."/>
            <person name="Mccluskey K."/>
            <person name="Medina H.R."/>
            <person name="Miralles-Duran A."/>
            <person name="Miyazaki A."/>
            <person name="Munoz-Torres E."/>
            <person name="Oguiza J.A."/>
            <person name="Ohm R."/>
            <person name="Olmedo M."/>
            <person name="Orejas M."/>
            <person name="Ortiz-Castellanos L."/>
            <person name="Pisabarro A.G."/>
            <person name="Rodriguez-Romero J."/>
            <person name="Ruiz-Herrera J."/>
            <person name="Ruiz-Vazquez R."/>
            <person name="Sanz C."/>
            <person name="Schackwitz W."/>
            <person name="Schmutz J."/>
            <person name="Shahriari M."/>
            <person name="Shelest E."/>
            <person name="Silva-Franco F."/>
            <person name="Soanes D."/>
            <person name="Syed K."/>
            <person name="Tagua V.G."/>
            <person name="Talbot N.J."/>
            <person name="Thon M."/>
            <person name="De Vries R.P."/>
            <person name="Wiebenga A."/>
            <person name="Yadav J.S."/>
            <person name="Braun E.L."/>
            <person name="Baker S."/>
            <person name="Garre V."/>
            <person name="Horwitz B."/>
            <person name="Torres-Martinez S."/>
            <person name="Idnurm A."/>
            <person name="Herrera-Estrella A."/>
            <person name="Gabaldon T."/>
            <person name="Grigoriev I.V."/>
        </authorList>
    </citation>
    <scope>NUCLEOTIDE SEQUENCE [LARGE SCALE GENOMIC DNA]</scope>
    <source>
        <strain evidence="2 3">CBS 277.49</strain>
    </source>
</reference>
<feature type="compositionally biased region" description="Basic and acidic residues" evidence="1">
    <location>
        <begin position="52"/>
        <end position="62"/>
    </location>
</feature>
<protein>
    <submittedName>
        <fullName evidence="2">Uncharacterized protein</fullName>
    </submittedName>
</protein>
<comment type="caution">
    <text evidence="2">The sequence shown here is derived from an EMBL/GenBank/DDBJ whole genome shotgun (WGS) entry which is preliminary data.</text>
</comment>
<name>A0A168GQH1_MUCCL</name>
<gene>
    <name evidence="2" type="ORF">MUCCIDRAFT_168076</name>
</gene>
<accession>A0A168GQH1</accession>
<organism evidence="2 3">
    <name type="scientific">Mucor lusitanicus CBS 277.49</name>
    <dbReference type="NCBI Taxonomy" id="747725"/>
    <lineage>
        <taxon>Eukaryota</taxon>
        <taxon>Fungi</taxon>
        <taxon>Fungi incertae sedis</taxon>
        <taxon>Mucoromycota</taxon>
        <taxon>Mucoromycotina</taxon>
        <taxon>Mucoromycetes</taxon>
        <taxon>Mucorales</taxon>
        <taxon>Mucorineae</taxon>
        <taxon>Mucoraceae</taxon>
        <taxon>Mucor</taxon>
    </lineage>
</organism>